<dbReference type="SMART" id="SM00407">
    <property type="entry name" value="IGc1"/>
    <property type="match status" value="1"/>
</dbReference>
<keyword evidence="8" id="KW-0732">Signal</keyword>
<dbReference type="Ensembl" id="ENSCAFT00845038378.1">
    <property type="protein sequence ID" value="ENSCAFP00845030049.1"/>
    <property type="gene ID" value="ENSCAFG00845021753.1"/>
</dbReference>
<reference evidence="10" key="1">
    <citation type="submission" date="2020-03" db="EMBL/GenBank/DDBJ databases">
        <title>Long-read based genome assembly of a Labrador retriever dog.</title>
        <authorList>
            <person name="Eory L."/>
            <person name="Zhang W."/>
            <person name="Schoenebeck J."/>
        </authorList>
    </citation>
    <scope>NUCLEOTIDE SEQUENCE [LARGE SCALE GENOMIC DNA]</scope>
    <source>
        <strain evidence="10">Labrador retriever</strain>
    </source>
</reference>
<dbReference type="InterPro" id="IPR036179">
    <property type="entry name" value="Ig-like_dom_sf"/>
</dbReference>
<keyword evidence="5" id="KW-0675">Receptor</keyword>
<dbReference type="PROSITE" id="PS50835">
    <property type="entry name" value="IG_LIKE"/>
    <property type="match status" value="2"/>
</dbReference>
<dbReference type="Gene3D" id="2.60.40.10">
    <property type="entry name" value="Immunoglobulins"/>
    <property type="match status" value="2"/>
</dbReference>
<keyword evidence="11" id="KW-1185">Reference proteome</keyword>
<evidence type="ECO:0000256" key="8">
    <source>
        <dbReference type="SAM" id="SignalP"/>
    </source>
</evidence>
<reference evidence="10" key="2">
    <citation type="submission" date="2025-08" db="UniProtKB">
        <authorList>
            <consortium name="Ensembl"/>
        </authorList>
    </citation>
    <scope>IDENTIFICATION</scope>
    <source>
        <strain evidence="10">Boxer</strain>
    </source>
</reference>
<dbReference type="SUPFAM" id="SSF48726">
    <property type="entry name" value="Immunoglobulin"/>
    <property type="match status" value="2"/>
</dbReference>
<dbReference type="GeneTree" id="ENSGT00940000153143"/>
<dbReference type="Pfam" id="PF07686">
    <property type="entry name" value="V-set"/>
    <property type="match status" value="1"/>
</dbReference>
<evidence type="ECO:0000313" key="11">
    <source>
        <dbReference type="Proteomes" id="UP000805418"/>
    </source>
</evidence>
<evidence type="ECO:0000256" key="7">
    <source>
        <dbReference type="SAM" id="Phobius"/>
    </source>
</evidence>
<keyword evidence="3 7" id="KW-1133">Transmembrane helix</keyword>
<feature type="chain" id="PRO_5035237020" description="Ig-like domain-containing protein" evidence="8">
    <location>
        <begin position="20"/>
        <end position="313"/>
    </location>
</feature>
<dbReference type="FunFam" id="2.60.40.10:FF:001704">
    <property type="entry name" value="Uncharacterized protein"/>
    <property type="match status" value="1"/>
</dbReference>
<dbReference type="PANTHER" id="PTHR19256">
    <property type="entry name" value="T-CELL RECEPTOR GAMMA CHAIN"/>
    <property type="match status" value="1"/>
</dbReference>
<dbReference type="AlphaFoldDB" id="A0A8I3PE19"/>
<evidence type="ECO:0000256" key="4">
    <source>
        <dbReference type="ARBA" id="ARBA00023136"/>
    </source>
</evidence>
<protein>
    <recommendedName>
        <fullName evidence="9">Ig-like domain-containing protein</fullName>
    </recommendedName>
</protein>
<keyword evidence="6" id="KW-0393">Immunoglobulin domain</keyword>
<feature type="transmembrane region" description="Helical" evidence="7">
    <location>
        <begin position="279"/>
        <end position="301"/>
    </location>
</feature>
<evidence type="ECO:0000256" key="3">
    <source>
        <dbReference type="ARBA" id="ARBA00022989"/>
    </source>
</evidence>
<evidence type="ECO:0000313" key="10">
    <source>
        <dbReference type="Ensembl" id="ENSCAFP00845030049.1"/>
    </source>
</evidence>
<dbReference type="Pfam" id="PF07654">
    <property type="entry name" value="C1-set"/>
    <property type="match status" value="1"/>
</dbReference>
<reference evidence="10" key="3">
    <citation type="submission" date="2025-09" db="UniProtKB">
        <authorList>
            <consortium name="Ensembl"/>
        </authorList>
    </citation>
    <scope>IDENTIFICATION</scope>
    <source>
        <strain evidence="10">Boxer</strain>
    </source>
</reference>
<dbReference type="InterPro" id="IPR013783">
    <property type="entry name" value="Ig-like_fold"/>
</dbReference>
<evidence type="ECO:0000256" key="1">
    <source>
        <dbReference type="ARBA" id="ARBA00004370"/>
    </source>
</evidence>
<dbReference type="OrthoDB" id="8924181at2759"/>
<sequence>MLLLTHIILVTSLWSYTKADTLITQLMPSVIKKQGNTAFLECQIKTGAFKKNVYIHWYRQKPDQPLQRILYISSNENVVHEQGVSEERYEARKWKQDLPASLRIHRVNEADAGLYYCACWDNSGWIKIFGEGTKLIVTPSDRNLNVGTSPKPTIFLPSIAETTLHNAGTYLCLLENFFPDVIKIDWKEKNDKTVLKSQQGDTIKTYDTYMKFSWLTVTGVSVNKEYKCIIKHERNKGGVEQEILFPSQKKELTAITSAKPSMRYEDDVLQLQLMNTSAYYIYLLLLLKSLAYSVAITFYLLGDQHSVAMGRVP</sequence>
<feature type="signal peptide" evidence="8">
    <location>
        <begin position="1"/>
        <end position="19"/>
    </location>
</feature>
<name>A0A8I3PE19_CANLF</name>
<dbReference type="FunFam" id="2.60.40.10:FF:001083">
    <property type="entry name" value="T cell receptor gamma constant 2"/>
    <property type="match status" value="1"/>
</dbReference>
<keyword evidence="2 7" id="KW-0812">Transmembrane</keyword>
<dbReference type="GO" id="GO:0009897">
    <property type="term" value="C:external side of plasma membrane"/>
    <property type="evidence" value="ECO:0000318"/>
    <property type="project" value="GO_Central"/>
</dbReference>
<feature type="domain" description="Ig-like" evidence="9">
    <location>
        <begin position="150"/>
        <end position="245"/>
    </location>
</feature>
<keyword evidence="4 7" id="KW-0472">Membrane</keyword>
<dbReference type="InterPro" id="IPR013106">
    <property type="entry name" value="Ig_V-set"/>
</dbReference>
<dbReference type="Proteomes" id="UP000805418">
    <property type="component" value="Chromosome 18"/>
</dbReference>
<evidence type="ECO:0000256" key="6">
    <source>
        <dbReference type="ARBA" id="ARBA00023319"/>
    </source>
</evidence>
<dbReference type="InterPro" id="IPR051117">
    <property type="entry name" value="TRG_var/const_region"/>
</dbReference>
<feature type="domain" description="Ig-like" evidence="9">
    <location>
        <begin position="21"/>
        <end position="117"/>
    </location>
</feature>
<dbReference type="SMART" id="SM00406">
    <property type="entry name" value="IGv"/>
    <property type="match status" value="1"/>
</dbReference>
<comment type="subcellular location">
    <subcellularLocation>
        <location evidence="1">Membrane</location>
    </subcellularLocation>
</comment>
<dbReference type="InterPro" id="IPR003599">
    <property type="entry name" value="Ig_sub"/>
</dbReference>
<dbReference type="SMART" id="SM00409">
    <property type="entry name" value="IG"/>
    <property type="match status" value="1"/>
</dbReference>
<evidence type="ECO:0000259" key="9">
    <source>
        <dbReference type="PROSITE" id="PS50835"/>
    </source>
</evidence>
<dbReference type="InterPro" id="IPR007110">
    <property type="entry name" value="Ig-like_dom"/>
</dbReference>
<evidence type="ECO:0000256" key="2">
    <source>
        <dbReference type="ARBA" id="ARBA00022692"/>
    </source>
</evidence>
<dbReference type="InterPro" id="IPR003597">
    <property type="entry name" value="Ig_C1-set"/>
</dbReference>
<proteinExistence type="predicted"/>
<dbReference type="PANTHER" id="PTHR19256:SF62">
    <property type="entry name" value="IG-LIKE DOMAIN-CONTAINING PROTEIN"/>
    <property type="match status" value="1"/>
</dbReference>
<evidence type="ECO:0000256" key="5">
    <source>
        <dbReference type="ARBA" id="ARBA00023170"/>
    </source>
</evidence>
<accession>A0A8I3PE19</accession>
<organism evidence="10 11">
    <name type="scientific">Canis lupus familiaris</name>
    <name type="common">Dog</name>
    <name type="synonym">Canis familiaris</name>
    <dbReference type="NCBI Taxonomy" id="9615"/>
    <lineage>
        <taxon>Eukaryota</taxon>
        <taxon>Metazoa</taxon>
        <taxon>Chordata</taxon>
        <taxon>Craniata</taxon>
        <taxon>Vertebrata</taxon>
        <taxon>Euteleostomi</taxon>
        <taxon>Mammalia</taxon>
        <taxon>Eutheria</taxon>
        <taxon>Laurasiatheria</taxon>
        <taxon>Carnivora</taxon>
        <taxon>Caniformia</taxon>
        <taxon>Canidae</taxon>
        <taxon>Canis</taxon>
    </lineage>
</organism>